<evidence type="ECO:0008006" key="3">
    <source>
        <dbReference type="Google" id="ProtNLM"/>
    </source>
</evidence>
<gene>
    <name evidence="1" type="ORF">IG193_07510</name>
</gene>
<reference evidence="1 2" key="1">
    <citation type="submission" date="2020-10" db="EMBL/GenBank/DDBJ databases">
        <title>Thermofilum lucidum 3507LT sp. nov. a novel member of Thermofilaceae family isolated from Chile hot spring, and proposal of description order Thermofilales.</title>
        <authorList>
            <person name="Zayulina K.S."/>
            <person name="Elcheninov A.G."/>
            <person name="Toshchakov S.V."/>
            <person name="Kublanov I.V."/>
        </authorList>
    </citation>
    <scope>NUCLEOTIDE SEQUENCE [LARGE SCALE GENOMIC DNA]</scope>
    <source>
        <strain evidence="1 2">3507LT</strain>
    </source>
</reference>
<dbReference type="InParanoid" id="A0A7L9FI47"/>
<dbReference type="SUPFAM" id="SSF51182">
    <property type="entry name" value="RmlC-like cupins"/>
    <property type="match status" value="1"/>
</dbReference>
<protein>
    <recommendedName>
        <fullName evidence="3">Cupin domain-containing protein</fullName>
    </recommendedName>
</protein>
<accession>A0A7L9FI47</accession>
<dbReference type="InterPro" id="IPR014710">
    <property type="entry name" value="RmlC-like_jellyroll"/>
</dbReference>
<dbReference type="GeneID" id="59149732"/>
<dbReference type="Proteomes" id="UP000594121">
    <property type="component" value="Chromosome"/>
</dbReference>
<organism evidence="1 2">
    <name type="scientific">Infirmifilum lucidum</name>
    <dbReference type="NCBI Taxonomy" id="2776706"/>
    <lineage>
        <taxon>Archaea</taxon>
        <taxon>Thermoproteota</taxon>
        <taxon>Thermoprotei</taxon>
        <taxon>Thermofilales</taxon>
        <taxon>Thermofilaceae</taxon>
        <taxon>Infirmifilum</taxon>
    </lineage>
</organism>
<dbReference type="Gene3D" id="2.60.120.10">
    <property type="entry name" value="Jelly Rolls"/>
    <property type="match status" value="1"/>
</dbReference>
<dbReference type="InterPro" id="IPR011051">
    <property type="entry name" value="RmlC_Cupin_sf"/>
</dbReference>
<dbReference type="RefSeq" id="WP_192818568.1">
    <property type="nucleotide sequence ID" value="NZ_CP062310.1"/>
</dbReference>
<dbReference type="KEGG" id="thel:IG193_07510"/>
<proteinExistence type="predicted"/>
<evidence type="ECO:0000313" key="1">
    <source>
        <dbReference type="EMBL" id="QOJ78596.1"/>
    </source>
</evidence>
<evidence type="ECO:0000313" key="2">
    <source>
        <dbReference type="Proteomes" id="UP000594121"/>
    </source>
</evidence>
<dbReference type="AlphaFoldDB" id="A0A7L9FI47"/>
<sequence length="121" mass="13865">MNVIDVKGYRDRWSVVFSDGAYWRAGVYIPENSSPGEIVVLEKHNRPELFILIEGEITLVLSEDGLEIKEVPMEPGKIYIVEEWHNAYRPRGRPGKALVIEAPDIETEYLSIEPPLPCREE</sequence>
<dbReference type="EMBL" id="CP062310">
    <property type="protein sequence ID" value="QOJ78596.1"/>
    <property type="molecule type" value="Genomic_DNA"/>
</dbReference>
<keyword evidence="2" id="KW-1185">Reference proteome</keyword>
<name>A0A7L9FI47_9CREN</name>